<keyword evidence="2" id="KW-0812">Transmembrane</keyword>
<dbReference type="eggNOG" id="ENOG5032Y91">
    <property type="taxonomic scope" value="Bacteria"/>
</dbReference>
<feature type="compositionally biased region" description="Acidic residues" evidence="1">
    <location>
        <begin position="314"/>
        <end position="326"/>
    </location>
</feature>
<dbReference type="EMBL" id="ABXH02000013">
    <property type="protein sequence ID" value="EEP44629.1"/>
    <property type="molecule type" value="Genomic_DNA"/>
</dbReference>
<dbReference type="STRING" id="521003.COLINT_02675"/>
<name>C4F9E1_9ACTN</name>
<dbReference type="HOGENOM" id="CLU_823121_0_0_11"/>
<evidence type="ECO:0000256" key="1">
    <source>
        <dbReference type="SAM" id="MobiDB-lite"/>
    </source>
</evidence>
<dbReference type="Proteomes" id="UP000003295">
    <property type="component" value="Unassembled WGS sequence"/>
</dbReference>
<feature type="transmembrane region" description="Helical" evidence="2">
    <location>
        <begin position="75"/>
        <end position="97"/>
    </location>
</feature>
<evidence type="ECO:0000313" key="3">
    <source>
        <dbReference type="EMBL" id="EEP44629.1"/>
    </source>
</evidence>
<feature type="region of interest" description="Disordered" evidence="1">
    <location>
        <begin position="232"/>
        <end position="337"/>
    </location>
</feature>
<feature type="compositionally biased region" description="Gly residues" evidence="1">
    <location>
        <begin position="279"/>
        <end position="291"/>
    </location>
</feature>
<protein>
    <submittedName>
        <fullName evidence="3">Uncharacterized protein</fullName>
    </submittedName>
</protein>
<keyword evidence="2" id="KW-1133">Transmembrane helix</keyword>
<accession>C4F9E1</accession>
<feature type="transmembrane region" description="Helical" evidence="2">
    <location>
        <begin position="193"/>
        <end position="214"/>
    </location>
</feature>
<feature type="compositionally biased region" description="Basic and acidic residues" evidence="1">
    <location>
        <begin position="1"/>
        <end position="19"/>
    </location>
</feature>
<feature type="compositionally biased region" description="Low complexity" evidence="1">
    <location>
        <begin position="47"/>
        <end position="58"/>
    </location>
</feature>
<evidence type="ECO:0000313" key="4">
    <source>
        <dbReference type="Proteomes" id="UP000003295"/>
    </source>
</evidence>
<comment type="caution">
    <text evidence="3">The sequence shown here is derived from an EMBL/GenBank/DDBJ whole genome shotgun (WGS) entry which is preliminary data.</text>
</comment>
<feature type="transmembrane region" description="Helical" evidence="2">
    <location>
        <begin position="103"/>
        <end position="124"/>
    </location>
</feature>
<dbReference type="AlphaFoldDB" id="C4F9E1"/>
<reference evidence="3 4" key="1">
    <citation type="submission" date="2009-04" db="EMBL/GenBank/DDBJ databases">
        <authorList>
            <person name="Weinstock G."/>
            <person name="Sodergren E."/>
            <person name="Clifton S."/>
            <person name="Fulton L."/>
            <person name="Fulton B."/>
            <person name="Courtney L."/>
            <person name="Fronick C."/>
            <person name="Harrison M."/>
            <person name="Strong C."/>
            <person name="Farmer C."/>
            <person name="Delahaunty K."/>
            <person name="Markovic C."/>
            <person name="Hall O."/>
            <person name="Minx P."/>
            <person name="Tomlinson C."/>
            <person name="Mitreva M."/>
            <person name="Nelson J."/>
            <person name="Hou S."/>
            <person name="Wollam A."/>
            <person name="Pepin K.H."/>
            <person name="Johnson M."/>
            <person name="Bhonagiri V."/>
            <person name="Nash W.E."/>
            <person name="Warren W."/>
            <person name="Chinwalla A."/>
            <person name="Mardis E.R."/>
            <person name="Wilson R.K."/>
        </authorList>
    </citation>
    <scope>NUCLEOTIDE SEQUENCE [LARGE SCALE GENOMIC DNA]</scope>
    <source>
        <strain evidence="3 4">DSM 13280</strain>
    </source>
</reference>
<feature type="compositionally biased region" description="Polar residues" evidence="1">
    <location>
        <begin position="298"/>
        <end position="307"/>
    </location>
</feature>
<sequence>MRAHMADDIRMDNEKRTYGGRDGAGYEGRLVSGPAYPESAYPGSHADSPYSPYGSGDSPDTHIGGTQPIPIKKGLFDGISVAQAIAASAAAATSMLLASRIGIAGSVIGAAVSSMVTVICSQLYRNALDASARKLKAKQMSHAYEQDALRGYASTEGPSATDEATAGAPRIRIAPTKLQARAAAERSASKRKVAVVSALIAIVAVAASAGIIMLTTSGQGLGTKAPSVFGIRPADVQPAPKTDMAVDDPAENPTTQANPDTPSAEPAKPENGAAPDGAAGTGAEGTTGGTTDGAPSEGGTTQQNGSDAGSGESAPDETDAAGEDTGDTSAPAIHQTR</sequence>
<proteinExistence type="predicted"/>
<keyword evidence="2" id="KW-0472">Membrane</keyword>
<evidence type="ECO:0000256" key="2">
    <source>
        <dbReference type="SAM" id="Phobius"/>
    </source>
</evidence>
<feature type="region of interest" description="Disordered" evidence="1">
    <location>
        <begin position="1"/>
        <end position="67"/>
    </location>
</feature>
<feature type="compositionally biased region" description="Polar residues" evidence="1">
    <location>
        <begin position="252"/>
        <end position="261"/>
    </location>
</feature>
<organism evidence="3 4">
    <name type="scientific">Collinsella intestinalis DSM 13280</name>
    <dbReference type="NCBI Taxonomy" id="521003"/>
    <lineage>
        <taxon>Bacteria</taxon>
        <taxon>Bacillati</taxon>
        <taxon>Actinomycetota</taxon>
        <taxon>Coriobacteriia</taxon>
        <taxon>Coriobacteriales</taxon>
        <taxon>Coriobacteriaceae</taxon>
        <taxon>Collinsella</taxon>
    </lineage>
</organism>
<gene>
    <name evidence="3" type="ORF">COLINT_02675</name>
</gene>